<name>A0A074Y5P0_AURPU</name>
<feature type="compositionally biased region" description="Basic and acidic residues" evidence="2">
    <location>
        <begin position="263"/>
        <end position="273"/>
    </location>
</feature>
<keyword evidence="1" id="KW-0175">Coiled coil</keyword>
<dbReference type="RefSeq" id="XP_029758393.1">
    <property type="nucleotide sequence ID" value="XM_029910198.1"/>
</dbReference>
<dbReference type="Proteomes" id="UP000030706">
    <property type="component" value="Unassembled WGS sequence"/>
</dbReference>
<feature type="compositionally biased region" description="Basic and acidic residues" evidence="2">
    <location>
        <begin position="230"/>
        <end position="248"/>
    </location>
</feature>
<feature type="region of interest" description="Disordered" evidence="2">
    <location>
        <begin position="210"/>
        <end position="408"/>
    </location>
</feature>
<keyword evidence="4" id="KW-1185">Reference proteome</keyword>
<dbReference type="AlphaFoldDB" id="A0A074Y5P0"/>
<proteinExistence type="predicted"/>
<protein>
    <recommendedName>
        <fullName evidence="5">DNA double-strand break repair and VJ recombination XRCC4</fullName>
    </recommendedName>
</protein>
<dbReference type="Gene3D" id="1.20.5.370">
    <property type="match status" value="1"/>
</dbReference>
<evidence type="ECO:0008006" key="5">
    <source>
        <dbReference type="Google" id="ProtNLM"/>
    </source>
</evidence>
<dbReference type="OrthoDB" id="8064436at2759"/>
<feature type="compositionally biased region" description="Low complexity" evidence="2">
    <location>
        <begin position="305"/>
        <end position="320"/>
    </location>
</feature>
<dbReference type="GeneID" id="40752504"/>
<dbReference type="PANTHER" id="PTHR42067">
    <property type="entry name" value="YALI0C15378P"/>
    <property type="match status" value="1"/>
</dbReference>
<reference evidence="3 4" key="1">
    <citation type="journal article" date="2014" name="BMC Genomics">
        <title>Genome sequencing of four Aureobasidium pullulans varieties: biotechnological potential, stress tolerance, and description of new species.</title>
        <authorList>
            <person name="Gostin Ar C."/>
            <person name="Ohm R.A."/>
            <person name="Kogej T."/>
            <person name="Sonjak S."/>
            <person name="Turk M."/>
            <person name="Zajc J."/>
            <person name="Zalar P."/>
            <person name="Grube M."/>
            <person name="Sun H."/>
            <person name="Han J."/>
            <person name="Sharma A."/>
            <person name="Chiniquy J."/>
            <person name="Ngan C.Y."/>
            <person name="Lipzen A."/>
            <person name="Barry K."/>
            <person name="Grigoriev I.V."/>
            <person name="Gunde-Cimerman N."/>
        </authorList>
    </citation>
    <scope>NUCLEOTIDE SEQUENCE [LARGE SCALE GENOMIC DNA]</scope>
    <source>
        <strain evidence="3 4">EXF-150</strain>
    </source>
</reference>
<accession>A0A074Y5P0</accession>
<feature type="compositionally biased region" description="Basic and acidic residues" evidence="2">
    <location>
        <begin position="331"/>
        <end position="340"/>
    </location>
</feature>
<feature type="coiled-coil region" evidence="1">
    <location>
        <begin position="151"/>
        <end position="185"/>
    </location>
</feature>
<dbReference type="HOGENOM" id="CLU_044616_1_0_1"/>
<gene>
    <name evidence="3" type="ORF">M438DRAFT_58328</name>
</gene>
<evidence type="ECO:0000313" key="3">
    <source>
        <dbReference type="EMBL" id="KEQ82206.1"/>
    </source>
</evidence>
<feature type="compositionally biased region" description="Acidic residues" evidence="2">
    <location>
        <begin position="398"/>
        <end position="408"/>
    </location>
</feature>
<dbReference type="STRING" id="1043002.A0A074Y5P0"/>
<sequence length="408" mass="44712">MPPLPDPLVLRLPRTDVDNDFVLVNVQQSGPDLLDVKLVATDGEAPFVTYLRQNQIHKLQASSSQTELGHWQSILSSVLLQSIPNDPTLVGVEAVANLSSSQLTITIRNKISGITQRLGAITLDRDDDEAVQLYDWTGFAVSRADGLAHQLATFQSTVTEHQKRIDELTAQLDDLVKAKKSHQDEMLRKFAALLNTKKLKIRDQQRLLAHAKVNPRAADQVQQARSATGRKPDLSRSSKRKADDKVNESETDDDDLGGTDLGNRMDEEHDMRQELGGPLTSDKSELDTEDDDSDGGFAPAPMPSQPSRSQASQLSRSQKSMGAMEGASEAIKPDETEKAPEVSPEIQLPPRRQLPFSKRNDLMSSSQALPKSSSTMASSQTLPKSSVVVPPPNPTPAMEEDDETDDEL</sequence>
<evidence type="ECO:0000256" key="2">
    <source>
        <dbReference type="SAM" id="MobiDB-lite"/>
    </source>
</evidence>
<evidence type="ECO:0000256" key="1">
    <source>
        <dbReference type="SAM" id="Coils"/>
    </source>
</evidence>
<dbReference type="PANTHER" id="PTHR42067:SF1">
    <property type="entry name" value="MITOTIC APPARATUS PROTEIN P62"/>
    <property type="match status" value="1"/>
</dbReference>
<feature type="compositionally biased region" description="Polar residues" evidence="2">
    <location>
        <begin position="362"/>
        <end position="384"/>
    </location>
</feature>
<dbReference type="EMBL" id="KL584988">
    <property type="protein sequence ID" value="KEQ82206.1"/>
    <property type="molecule type" value="Genomic_DNA"/>
</dbReference>
<evidence type="ECO:0000313" key="4">
    <source>
        <dbReference type="Proteomes" id="UP000030706"/>
    </source>
</evidence>
<organism evidence="3 4">
    <name type="scientific">Aureobasidium pullulans EXF-150</name>
    <dbReference type="NCBI Taxonomy" id="1043002"/>
    <lineage>
        <taxon>Eukaryota</taxon>
        <taxon>Fungi</taxon>
        <taxon>Dikarya</taxon>
        <taxon>Ascomycota</taxon>
        <taxon>Pezizomycotina</taxon>
        <taxon>Dothideomycetes</taxon>
        <taxon>Dothideomycetidae</taxon>
        <taxon>Dothideales</taxon>
        <taxon>Saccotheciaceae</taxon>
        <taxon>Aureobasidium</taxon>
    </lineage>
</organism>
<dbReference type="SUPFAM" id="SSF58022">
    <property type="entry name" value="XRCC4, C-terminal oligomerization domain"/>
    <property type="match status" value="1"/>
</dbReference>
<dbReference type="InterPro" id="IPR014751">
    <property type="entry name" value="XRCC4-like_C"/>
</dbReference>